<name>A0A2U1FG42_9PSEU</name>
<keyword evidence="2" id="KW-1185">Reference proteome</keyword>
<sequence>MMTTPRFLQGAFAFDGKGLDKPALLHPTLTYTVPEGVTGQVLYVRAGNSSGELATVVLVFDGAPARWLPVGAKADMHVSLRVVEDLLAGTSVEVHYTAPAGTSGTLVVDCGLVEV</sequence>
<protein>
    <submittedName>
        <fullName evidence="1">Uncharacterized protein</fullName>
    </submittedName>
</protein>
<comment type="caution">
    <text evidence="1">The sequence shown here is derived from an EMBL/GenBank/DDBJ whole genome shotgun (WGS) entry which is preliminary data.</text>
</comment>
<evidence type="ECO:0000313" key="1">
    <source>
        <dbReference type="EMBL" id="PVZ11096.1"/>
    </source>
</evidence>
<dbReference type="AlphaFoldDB" id="A0A2U1FG42"/>
<dbReference type="OrthoDB" id="7376058at2"/>
<organism evidence="1 2">
    <name type="scientific">Actinomycetospora cinnamomea</name>
    <dbReference type="NCBI Taxonomy" id="663609"/>
    <lineage>
        <taxon>Bacteria</taxon>
        <taxon>Bacillati</taxon>
        <taxon>Actinomycetota</taxon>
        <taxon>Actinomycetes</taxon>
        <taxon>Pseudonocardiales</taxon>
        <taxon>Pseudonocardiaceae</taxon>
        <taxon>Actinomycetospora</taxon>
    </lineage>
</organism>
<gene>
    <name evidence="1" type="ORF">C8D89_104310</name>
</gene>
<evidence type="ECO:0000313" key="2">
    <source>
        <dbReference type="Proteomes" id="UP000245639"/>
    </source>
</evidence>
<proteinExistence type="predicted"/>
<reference evidence="1 2" key="1">
    <citation type="submission" date="2018-04" db="EMBL/GenBank/DDBJ databases">
        <title>Genomic Encyclopedia of Type Strains, Phase IV (KMG-IV): sequencing the most valuable type-strain genomes for metagenomic binning, comparative biology and taxonomic classification.</title>
        <authorList>
            <person name="Goeker M."/>
        </authorList>
    </citation>
    <scope>NUCLEOTIDE SEQUENCE [LARGE SCALE GENOMIC DNA]</scope>
    <source>
        <strain evidence="1 2">DSM 45771</strain>
    </source>
</reference>
<dbReference type="Proteomes" id="UP000245639">
    <property type="component" value="Unassembled WGS sequence"/>
</dbReference>
<dbReference type="EMBL" id="QEKW01000004">
    <property type="protein sequence ID" value="PVZ11096.1"/>
    <property type="molecule type" value="Genomic_DNA"/>
</dbReference>
<accession>A0A2U1FG42</accession>